<dbReference type="EMBL" id="GBXM01101436">
    <property type="protein sequence ID" value="JAH07141.1"/>
    <property type="molecule type" value="Transcribed_RNA"/>
</dbReference>
<protein>
    <submittedName>
        <fullName evidence="1">Uncharacterized protein</fullName>
    </submittedName>
</protein>
<accession>A0A0E9PR86</accession>
<evidence type="ECO:0000313" key="1">
    <source>
        <dbReference type="EMBL" id="JAH07141.1"/>
    </source>
</evidence>
<sequence>MLCFLLLLAGCVTAVRCTFSFVCQH</sequence>
<organism evidence="1">
    <name type="scientific">Anguilla anguilla</name>
    <name type="common">European freshwater eel</name>
    <name type="synonym">Muraena anguilla</name>
    <dbReference type="NCBI Taxonomy" id="7936"/>
    <lineage>
        <taxon>Eukaryota</taxon>
        <taxon>Metazoa</taxon>
        <taxon>Chordata</taxon>
        <taxon>Craniata</taxon>
        <taxon>Vertebrata</taxon>
        <taxon>Euteleostomi</taxon>
        <taxon>Actinopterygii</taxon>
        <taxon>Neopterygii</taxon>
        <taxon>Teleostei</taxon>
        <taxon>Anguilliformes</taxon>
        <taxon>Anguillidae</taxon>
        <taxon>Anguilla</taxon>
    </lineage>
</organism>
<dbReference type="AlphaFoldDB" id="A0A0E9PR86"/>
<proteinExistence type="predicted"/>
<reference evidence="1" key="2">
    <citation type="journal article" date="2015" name="Fish Shellfish Immunol.">
        <title>Early steps in the European eel (Anguilla anguilla)-Vibrio vulnificus interaction in the gills: Role of the RtxA13 toxin.</title>
        <authorList>
            <person name="Callol A."/>
            <person name="Pajuelo D."/>
            <person name="Ebbesson L."/>
            <person name="Teles M."/>
            <person name="MacKenzie S."/>
            <person name="Amaro C."/>
        </authorList>
    </citation>
    <scope>NUCLEOTIDE SEQUENCE</scope>
</reference>
<name>A0A0E9PR86_ANGAN</name>
<reference evidence="1" key="1">
    <citation type="submission" date="2014-11" db="EMBL/GenBank/DDBJ databases">
        <authorList>
            <person name="Amaro Gonzalez C."/>
        </authorList>
    </citation>
    <scope>NUCLEOTIDE SEQUENCE</scope>
</reference>